<dbReference type="EMBL" id="CCEH01000001">
    <property type="protein sequence ID" value="CDR26479.1"/>
    <property type="molecule type" value="Genomic_DNA"/>
</dbReference>
<dbReference type="Gene3D" id="1.10.260.40">
    <property type="entry name" value="lambda repressor-like DNA-binding domains"/>
    <property type="match status" value="1"/>
</dbReference>
<feature type="domain" description="HTH cro/C1-type" evidence="1">
    <location>
        <begin position="13"/>
        <end position="66"/>
    </location>
</feature>
<reference evidence="2 3" key="1">
    <citation type="submission" date="2014-05" db="EMBL/GenBank/DDBJ databases">
        <authorList>
            <person name="Aslett A.Martin."/>
            <person name="De Silva Nishadi"/>
        </authorList>
    </citation>
    <scope>NUCLEOTIDE SEQUENCE [LARGE SCALE GENOMIC DNA]</scope>
</reference>
<evidence type="ECO:0000259" key="1">
    <source>
        <dbReference type="PROSITE" id="PS50943"/>
    </source>
</evidence>
<dbReference type="RefSeq" id="WP_047528770.1">
    <property type="nucleotide sequence ID" value="NZ_CCEH01000001.1"/>
</dbReference>
<dbReference type="CDD" id="cd00093">
    <property type="entry name" value="HTH_XRE"/>
    <property type="match status" value="1"/>
</dbReference>
<evidence type="ECO:0000313" key="2">
    <source>
        <dbReference type="EMBL" id="CDR26479.1"/>
    </source>
</evidence>
<dbReference type="Proteomes" id="UP000044616">
    <property type="component" value="Unassembled WGS sequence"/>
</dbReference>
<dbReference type="SUPFAM" id="SSF47413">
    <property type="entry name" value="lambda repressor-like DNA-binding domains"/>
    <property type="match status" value="1"/>
</dbReference>
<organism evidence="2 3">
    <name type="scientific">Staphylococcus schweitzeri</name>
    <dbReference type="NCBI Taxonomy" id="1654388"/>
    <lineage>
        <taxon>Bacteria</taxon>
        <taxon>Bacillati</taxon>
        <taxon>Bacillota</taxon>
        <taxon>Bacilli</taxon>
        <taxon>Bacillales</taxon>
        <taxon>Staphylococcaceae</taxon>
        <taxon>Staphylococcus</taxon>
    </lineage>
</organism>
<sequence length="67" mass="7676">MTNTIKAKPYNKVKAIIIKKGFKQKDIAEKIGMNRSLLNIKINVRDFKTGEAKKLAELLDIKIDDIF</sequence>
<dbReference type="Pfam" id="PF12844">
    <property type="entry name" value="HTH_19"/>
    <property type="match status" value="1"/>
</dbReference>
<dbReference type="AlphaFoldDB" id="A0A077UDA6"/>
<accession>A0A077UDA6</accession>
<gene>
    <name evidence="2" type="ORF">ERS140147_00020</name>
</gene>
<dbReference type="InterPro" id="IPR001387">
    <property type="entry name" value="Cro/C1-type_HTH"/>
</dbReference>
<dbReference type="GO" id="GO:0003677">
    <property type="term" value="F:DNA binding"/>
    <property type="evidence" value="ECO:0007669"/>
    <property type="project" value="UniProtKB-KW"/>
</dbReference>
<dbReference type="InterPro" id="IPR010982">
    <property type="entry name" value="Lambda_DNA-bd_dom_sf"/>
</dbReference>
<proteinExistence type="predicted"/>
<dbReference type="PROSITE" id="PS50943">
    <property type="entry name" value="HTH_CROC1"/>
    <property type="match status" value="1"/>
</dbReference>
<keyword evidence="2" id="KW-0238">DNA-binding</keyword>
<name>A0A077UDA6_9STAP</name>
<evidence type="ECO:0000313" key="3">
    <source>
        <dbReference type="Proteomes" id="UP000044616"/>
    </source>
</evidence>
<protein>
    <submittedName>
        <fullName evidence="2">Phage DNA-binding protein</fullName>
    </submittedName>
</protein>